<keyword evidence="2" id="KW-0012">Acyltransferase</keyword>
<dbReference type="GO" id="GO:0005737">
    <property type="term" value="C:cytoplasm"/>
    <property type="evidence" value="ECO:0007669"/>
    <property type="project" value="TreeGrafter"/>
</dbReference>
<gene>
    <name evidence="5" type="ORF">ISN45_At02g039520</name>
</gene>
<comment type="caution">
    <text evidence="5">The sequence shown here is derived from an EMBL/GenBank/DDBJ whole genome shotgun (WGS) entry which is preliminary data.</text>
</comment>
<keyword evidence="1" id="KW-0808">Transferase</keyword>
<feature type="compositionally biased region" description="Basic and acidic residues" evidence="3">
    <location>
        <begin position="8"/>
        <end position="19"/>
    </location>
</feature>
<evidence type="ECO:0000259" key="4">
    <source>
        <dbReference type="Pfam" id="PF01233"/>
    </source>
</evidence>
<dbReference type="PANTHER" id="PTHR11377:SF5">
    <property type="entry name" value="GLYCYLPEPTIDE N-TETRADECANOYLTRANSFERASE"/>
    <property type="match status" value="1"/>
</dbReference>
<evidence type="ECO:0000256" key="2">
    <source>
        <dbReference type="ARBA" id="ARBA00023315"/>
    </source>
</evidence>
<protein>
    <submittedName>
        <fullName evidence="5">Myristoyl-CoA:protein N-myristoyltransferase N-terminal</fullName>
    </submittedName>
</protein>
<evidence type="ECO:0000313" key="6">
    <source>
        <dbReference type="Proteomes" id="UP000694240"/>
    </source>
</evidence>
<dbReference type="InterPro" id="IPR022676">
    <property type="entry name" value="NMT_N"/>
</dbReference>
<accession>A0A8T2FU94</accession>
<dbReference type="EMBL" id="JAEFBK010000002">
    <property type="protein sequence ID" value="KAG7639658.1"/>
    <property type="molecule type" value="Genomic_DNA"/>
</dbReference>
<evidence type="ECO:0000256" key="1">
    <source>
        <dbReference type="ARBA" id="ARBA00022679"/>
    </source>
</evidence>
<feature type="domain" description="Glycylpeptide N-tetradecanoyltransferase N-terminal" evidence="4">
    <location>
        <begin position="48"/>
        <end position="99"/>
    </location>
</feature>
<dbReference type="PANTHER" id="PTHR11377">
    <property type="entry name" value="N-MYRISTOYL TRANSFERASE"/>
    <property type="match status" value="1"/>
</dbReference>
<reference evidence="5 6" key="1">
    <citation type="submission" date="2020-12" db="EMBL/GenBank/DDBJ databases">
        <title>Concerted genomic and epigenomic changes stabilize Arabidopsis allopolyploids.</title>
        <authorList>
            <person name="Chen Z."/>
        </authorList>
    </citation>
    <scope>NUCLEOTIDE SEQUENCE [LARGE SCALE GENOMIC DNA]</scope>
    <source>
        <strain evidence="5">Allo738</strain>
        <tissue evidence="5">Leaf</tissue>
    </source>
</reference>
<feature type="region of interest" description="Disordered" evidence="3">
    <location>
        <begin position="1"/>
        <end position="57"/>
    </location>
</feature>
<keyword evidence="6" id="KW-1185">Reference proteome</keyword>
<organism evidence="5 6">
    <name type="scientific">Arabidopsis thaliana x Arabidopsis arenosa</name>
    <dbReference type="NCBI Taxonomy" id="1240361"/>
    <lineage>
        <taxon>Eukaryota</taxon>
        <taxon>Viridiplantae</taxon>
        <taxon>Streptophyta</taxon>
        <taxon>Embryophyta</taxon>
        <taxon>Tracheophyta</taxon>
        <taxon>Spermatophyta</taxon>
        <taxon>Magnoliopsida</taxon>
        <taxon>eudicotyledons</taxon>
        <taxon>Gunneridae</taxon>
        <taxon>Pentapetalae</taxon>
        <taxon>rosids</taxon>
        <taxon>malvids</taxon>
        <taxon>Brassicales</taxon>
        <taxon>Brassicaceae</taxon>
        <taxon>Camelineae</taxon>
        <taxon>Arabidopsis</taxon>
    </lineage>
</organism>
<dbReference type="Proteomes" id="UP000694240">
    <property type="component" value="Chromosome 2"/>
</dbReference>
<dbReference type="InterPro" id="IPR000903">
    <property type="entry name" value="NMT"/>
</dbReference>
<dbReference type="AlphaFoldDB" id="A0A8T2FU94"/>
<dbReference type="Pfam" id="PF01233">
    <property type="entry name" value="NMT"/>
    <property type="match status" value="1"/>
</dbReference>
<evidence type="ECO:0000313" key="5">
    <source>
        <dbReference type="EMBL" id="KAG7639658.1"/>
    </source>
</evidence>
<sequence length="136" mass="15718">MKPSDVNAYDRAEDGESSKIHSQKKKTNQIVEAKAHKDVGNTSLPESPVEPANPLSEVKQEPEKLPCGYEWITCDLNTDDMCSEVCKFLKEQYPVDGQKFKDALQQLALDDTFVWFYYYFASSLYELLFPCDFFYF</sequence>
<name>A0A8T2FU94_9BRAS</name>
<proteinExistence type="predicted"/>
<dbReference type="GO" id="GO:0004379">
    <property type="term" value="F:glycylpeptide N-tetradecanoyltransferase activity"/>
    <property type="evidence" value="ECO:0007669"/>
    <property type="project" value="InterPro"/>
</dbReference>
<evidence type="ECO:0000256" key="3">
    <source>
        <dbReference type="SAM" id="MobiDB-lite"/>
    </source>
</evidence>